<dbReference type="Gene3D" id="3.30.500.20">
    <property type="entry name" value="BH3703-like domains"/>
    <property type="match status" value="1"/>
</dbReference>
<dbReference type="RefSeq" id="WP_049720579.1">
    <property type="nucleotide sequence ID" value="NZ_CP036487.1"/>
</dbReference>
<keyword evidence="2" id="KW-1185">Reference proteome</keyword>
<evidence type="ECO:0000313" key="1">
    <source>
        <dbReference type="EMBL" id="MBH8588366.1"/>
    </source>
</evidence>
<dbReference type="EMBL" id="JAECVU010000002">
    <property type="protein sequence ID" value="MBH8588366.1"/>
    <property type="molecule type" value="Genomic_DNA"/>
</dbReference>
<dbReference type="SUPFAM" id="SSF160424">
    <property type="entry name" value="BH3703-like"/>
    <property type="match status" value="1"/>
</dbReference>
<organism evidence="1 2">
    <name type="scientific">Thermoactinomyces vulgaris</name>
    <dbReference type="NCBI Taxonomy" id="2026"/>
    <lineage>
        <taxon>Bacteria</taxon>
        <taxon>Bacillati</taxon>
        <taxon>Bacillota</taxon>
        <taxon>Bacilli</taxon>
        <taxon>Bacillales</taxon>
        <taxon>Thermoactinomycetaceae</taxon>
        <taxon>Thermoactinomyces</taxon>
    </lineage>
</organism>
<accession>A0ABS0QGG1</accession>
<evidence type="ECO:0000313" key="2">
    <source>
        <dbReference type="Proteomes" id="UP000641910"/>
    </source>
</evidence>
<protein>
    <submittedName>
        <fullName evidence="1">DUF600 family protein</fullName>
    </submittedName>
</protein>
<comment type="caution">
    <text evidence="1">The sequence shown here is derived from an EMBL/GenBank/DDBJ whole genome shotgun (WGS) entry which is preliminary data.</text>
</comment>
<dbReference type="InterPro" id="IPR006728">
    <property type="entry name" value="YezG-like"/>
</dbReference>
<sequence length="65" mass="7786">MEDQLGKIYQQIGETIVEMIPEEWEKVYLYAEVSEGFSYVYFYYCPVHHSSCLTSRKISYQRYGV</sequence>
<dbReference type="InterPro" id="IPR036170">
    <property type="entry name" value="YezG-like_sf"/>
</dbReference>
<dbReference type="Pfam" id="PF04634">
    <property type="entry name" value="YezG-like"/>
    <property type="match status" value="1"/>
</dbReference>
<dbReference type="Proteomes" id="UP000641910">
    <property type="component" value="Unassembled WGS sequence"/>
</dbReference>
<name>A0ABS0QGG1_THEVU</name>
<proteinExistence type="predicted"/>
<reference evidence="1 2" key="1">
    <citation type="submission" date="2020-12" db="EMBL/GenBank/DDBJ databases">
        <title>WGS of Thermoactinomyces spp.</title>
        <authorList>
            <person name="Cheng K."/>
        </authorList>
    </citation>
    <scope>NUCLEOTIDE SEQUENCE [LARGE SCALE GENOMIC DNA]</scope>
    <source>
        <strain evidence="2">CICC 10650\ACCC 41061</strain>
    </source>
</reference>
<gene>
    <name evidence="1" type="ORF">I8U22_05970</name>
</gene>